<keyword evidence="7" id="KW-0029">Amino-acid transport</keyword>
<keyword evidence="6" id="KW-1278">Translocase</keyword>
<reference evidence="10" key="1">
    <citation type="journal article" date="2014" name="Int. J. Syst. Evol. Microbiol.">
        <title>Complete genome sequence of Corynebacterium casei LMG S-19264T (=DSM 44701T), isolated from a smear-ripened cheese.</title>
        <authorList>
            <consortium name="US DOE Joint Genome Institute (JGI-PGF)"/>
            <person name="Walter F."/>
            <person name="Albersmeier A."/>
            <person name="Kalinowski J."/>
            <person name="Ruckert C."/>
        </authorList>
    </citation>
    <scope>NUCLEOTIDE SEQUENCE</scope>
    <source>
        <strain evidence="10">JCM 15325</strain>
    </source>
</reference>
<dbReference type="GO" id="GO:0005524">
    <property type="term" value="F:ATP binding"/>
    <property type="evidence" value="ECO:0007669"/>
    <property type="project" value="UniProtKB-KW"/>
</dbReference>
<dbReference type="SUPFAM" id="SSF52540">
    <property type="entry name" value="P-loop containing nucleoside triphosphate hydrolases"/>
    <property type="match status" value="1"/>
</dbReference>
<dbReference type="FunFam" id="3.40.50.300:FF:000056">
    <property type="entry name" value="Cell division ATP-binding protein FtsE"/>
    <property type="match status" value="1"/>
</dbReference>
<feature type="domain" description="ABC transporter" evidence="9">
    <location>
        <begin position="2"/>
        <end position="241"/>
    </location>
</feature>
<comment type="caution">
    <text evidence="10">The sequence shown here is derived from an EMBL/GenBank/DDBJ whole genome shotgun (WGS) entry which is preliminary data.</text>
</comment>
<dbReference type="InterPro" id="IPR041701">
    <property type="entry name" value="MetN_ABC"/>
</dbReference>
<proteinExistence type="inferred from homology"/>
<evidence type="ECO:0000256" key="7">
    <source>
        <dbReference type="ARBA" id="ARBA00022970"/>
    </source>
</evidence>
<keyword evidence="4" id="KW-0547">Nucleotide-binding</keyword>
<evidence type="ECO:0000256" key="1">
    <source>
        <dbReference type="ARBA" id="ARBA00005417"/>
    </source>
</evidence>
<dbReference type="RefSeq" id="WP_188800949.1">
    <property type="nucleotide sequence ID" value="NZ_BMOK01000001.1"/>
</dbReference>
<protein>
    <submittedName>
        <fullName evidence="10">Methionine import ATP-binding protein MetN 3</fullName>
    </submittedName>
</protein>
<dbReference type="InterPro" id="IPR003439">
    <property type="entry name" value="ABC_transporter-like_ATP-bd"/>
</dbReference>
<dbReference type="EMBL" id="BMOK01000001">
    <property type="protein sequence ID" value="GGL41712.1"/>
    <property type="molecule type" value="Genomic_DNA"/>
</dbReference>
<reference evidence="10" key="2">
    <citation type="submission" date="2020-09" db="EMBL/GenBank/DDBJ databases">
        <authorList>
            <person name="Sun Q."/>
            <person name="Ohkuma M."/>
        </authorList>
    </citation>
    <scope>NUCLEOTIDE SEQUENCE</scope>
    <source>
        <strain evidence="10">JCM 15325</strain>
    </source>
</reference>
<name>A0A917RY74_9BACL</name>
<evidence type="ECO:0000256" key="3">
    <source>
        <dbReference type="ARBA" id="ARBA00022475"/>
    </source>
</evidence>
<organism evidence="10 11">
    <name type="scientific">Sporolactobacillus putidus</name>
    <dbReference type="NCBI Taxonomy" id="492735"/>
    <lineage>
        <taxon>Bacteria</taxon>
        <taxon>Bacillati</taxon>
        <taxon>Bacillota</taxon>
        <taxon>Bacilli</taxon>
        <taxon>Bacillales</taxon>
        <taxon>Sporolactobacillaceae</taxon>
        <taxon>Sporolactobacillus</taxon>
    </lineage>
</organism>
<keyword evidence="5 10" id="KW-0067">ATP-binding</keyword>
<keyword evidence="8" id="KW-0472">Membrane</keyword>
<dbReference type="PANTHER" id="PTHR43166">
    <property type="entry name" value="AMINO ACID IMPORT ATP-BINDING PROTEIN"/>
    <property type="match status" value="1"/>
</dbReference>
<comment type="similarity">
    <text evidence="1">Belongs to the ABC transporter superfamily.</text>
</comment>
<dbReference type="Proteomes" id="UP000654670">
    <property type="component" value="Unassembled WGS sequence"/>
</dbReference>
<dbReference type="InterPro" id="IPR050086">
    <property type="entry name" value="MetN_ABC_transporter-like"/>
</dbReference>
<dbReference type="PROSITE" id="PS00211">
    <property type="entry name" value="ABC_TRANSPORTER_1"/>
    <property type="match status" value="1"/>
</dbReference>
<dbReference type="InterPro" id="IPR018449">
    <property type="entry name" value="NIL_domain"/>
</dbReference>
<dbReference type="SMART" id="SM00930">
    <property type="entry name" value="NIL"/>
    <property type="match status" value="1"/>
</dbReference>
<dbReference type="GO" id="GO:0005886">
    <property type="term" value="C:plasma membrane"/>
    <property type="evidence" value="ECO:0007669"/>
    <property type="project" value="UniProtKB-ARBA"/>
</dbReference>
<evidence type="ECO:0000259" key="9">
    <source>
        <dbReference type="PROSITE" id="PS50893"/>
    </source>
</evidence>
<evidence type="ECO:0000313" key="11">
    <source>
        <dbReference type="Proteomes" id="UP000654670"/>
    </source>
</evidence>
<sequence>MIRLTHVKKVYQTSAGPVKALTDLNLEVRQGEIFGVIGYSGAGKSTLIRLINLLERPTEGRVEVAGHVLSALSEKELSRERKQIGMIFQHFNLLWSRTVAENIAFPLELSGLSKDKRKKRVEELIRLVGLEGRASSYPSQLSGGQKQRVGIARALANNPAVLLCDEATSALDPKTTDSILQLLSDINRSLGITIVLITHEMYVINKICHRVAVLDKGSIVEEGTVRDIFLSPQQAITKEFVGQVAAPLKQQIRIEKFQSANPDGKIVQLHFDGKTDQQPAVDRLLHNQAIRVTIIVSELAPSQNGFYGTLVLLINGHQDTVQSAIDQIRSESVKVEVLPS</sequence>
<evidence type="ECO:0000313" key="10">
    <source>
        <dbReference type="EMBL" id="GGL41712.1"/>
    </source>
</evidence>
<keyword evidence="11" id="KW-1185">Reference proteome</keyword>
<dbReference type="Pfam" id="PF00005">
    <property type="entry name" value="ABC_tran"/>
    <property type="match status" value="1"/>
</dbReference>
<dbReference type="Pfam" id="PF09383">
    <property type="entry name" value="NIL"/>
    <property type="match status" value="1"/>
</dbReference>
<dbReference type="AlphaFoldDB" id="A0A917RY74"/>
<dbReference type="InterPro" id="IPR003593">
    <property type="entry name" value="AAA+_ATPase"/>
</dbReference>
<gene>
    <name evidence="10" type="primary">metN3</name>
    <name evidence="10" type="ORF">GCM10007968_02040</name>
</gene>
<evidence type="ECO:0000256" key="2">
    <source>
        <dbReference type="ARBA" id="ARBA00022448"/>
    </source>
</evidence>
<dbReference type="SMART" id="SM00382">
    <property type="entry name" value="AAA"/>
    <property type="match status" value="1"/>
</dbReference>
<dbReference type="CDD" id="cd03258">
    <property type="entry name" value="ABC_MetN_methionine_transporter"/>
    <property type="match status" value="1"/>
</dbReference>
<dbReference type="PROSITE" id="PS50893">
    <property type="entry name" value="ABC_TRANSPORTER_2"/>
    <property type="match status" value="1"/>
</dbReference>
<dbReference type="Gene3D" id="3.30.70.260">
    <property type="match status" value="1"/>
</dbReference>
<dbReference type="SUPFAM" id="SSF55021">
    <property type="entry name" value="ACT-like"/>
    <property type="match status" value="1"/>
</dbReference>
<dbReference type="Gene3D" id="3.40.50.300">
    <property type="entry name" value="P-loop containing nucleotide triphosphate hydrolases"/>
    <property type="match status" value="1"/>
</dbReference>
<evidence type="ECO:0000256" key="4">
    <source>
        <dbReference type="ARBA" id="ARBA00022741"/>
    </source>
</evidence>
<evidence type="ECO:0000256" key="6">
    <source>
        <dbReference type="ARBA" id="ARBA00022967"/>
    </source>
</evidence>
<dbReference type="InterPro" id="IPR027417">
    <property type="entry name" value="P-loop_NTPase"/>
</dbReference>
<dbReference type="GO" id="GO:0016887">
    <property type="term" value="F:ATP hydrolysis activity"/>
    <property type="evidence" value="ECO:0007669"/>
    <property type="project" value="InterPro"/>
</dbReference>
<dbReference type="InterPro" id="IPR045865">
    <property type="entry name" value="ACT-like_dom_sf"/>
</dbReference>
<keyword evidence="3" id="KW-1003">Cell membrane</keyword>
<keyword evidence="2" id="KW-0813">Transport</keyword>
<evidence type="ECO:0000256" key="8">
    <source>
        <dbReference type="ARBA" id="ARBA00023136"/>
    </source>
</evidence>
<dbReference type="GO" id="GO:0006865">
    <property type="term" value="P:amino acid transport"/>
    <property type="evidence" value="ECO:0007669"/>
    <property type="project" value="UniProtKB-KW"/>
</dbReference>
<accession>A0A917RY74</accession>
<dbReference type="PANTHER" id="PTHR43166:SF36">
    <property type="entry name" value="METHIONINE IMPORT ATP-BINDING PROTEIN METN 2"/>
    <property type="match status" value="1"/>
</dbReference>
<dbReference type="InterPro" id="IPR017871">
    <property type="entry name" value="ABC_transporter-like_CS"/>
</dbReference>
<evidence type="ECO:0000256" key="5">
    <source>
        <dbReference type="ARBA" id="ARBA00022840"/>
    </source>
</evidence>